<dbReference type="SUPFAM" id="SSF51905">
    <property type="entry name" value="FAD/NAD(P)-binding domain"/>
    <property type="match status" value="1"/>
</dbReference>
<comment type="caution">
    <text evidence="1">The sequence shown here is derived from an EMBL/GenBank/DDBJ whole genome shotgun (WGS) entry which is preliminary data.</text>
</comment>
<gene>
    <name evidence="1" type="ORF">CK203_073400</name>
</gene>
<dbReference type="Proteomes" id="UP000288805">
    <property type="component" value="Unassembled WGS sequence"/>
</dbReference>
<sequence length="48" mass="5114">MSLTISEFKVRNIAVIGAGTCGLSTTKELHREGHKVVVFKWQGQAGGA</sequence>
<dbReference type="Pfam" id="PF13450">
    <property type="entry name" value="NAD_binding_8"/>
    <property type="match status" value="1"/>
</dbReference>
<accession>A0A438ESE8</accession>
<dbReference type="InterPro" id="IPR036188">
    <property type="entry name" value="FAD/NAD-bd_sf"/>
</dbReference>
<evidence type="ECO:0000313" key="2">
    <source>
        <dbReference type="Proteomes" id="UP000288805"/>
    </source>
</evidence>
<dbReference type="AlphaFoldDB" id="A0A438ESE8"/>
<evidence type="ECO:0000313" key="1">
    <source>
        <dbReference type="EMBL" id="RVW50674.1"/>
    </source>
</evidence>
<organism evidence="1 2">
    <name type="scientific">Vitis vinifera</name>
    <name type="common">Grape</name>
    <dbReference type="NCBI Taxonomy" id="29760"/>
    <lineage>
        <taxon>Eukaryota</taxon>
        <taxon>Viridiplantae</taxon>
        <taxon>Streptophyta</taxon>
        <taxon>Embryophyta</taxon>
        <taxon>Tracheophyta</taxon>
        <taxon>Spermatophyta</taxon>
        <taxon>Magnoliopsida</taxon>
        <taxon>eudicotyledons</taxon>
        <taxon>Gunneridae</taxon>
        <taxon>Pentapetalae</taxon>
        <taxon>rosids</taxon>
        <taxon>Vitales</taxon>
        <taxon>Vitaceae</taxon>
        <taxon>Viteae</taxon>
        <taxon>Vitis</taxon>
    </lineage>
</organism>
<name>A0A438ESE8_VITVI</name>
<proteinExistence type="predicted"/>
<dbReference type="EMBL" id="QGNW01001194">
    <property type="protein sequence ID" value="RVW50674.1"/>
    <property type="molecule type" value="Genomic_DNA"/>
</dbReference>
<reference evidence="1 2" key="1">
    <citation type="journal article" date="2018" name="PLoS Genet.">
        <title>Population sequencing reveals clonal diversity and ancestral inbreeding in the grapevine cultivar Chardonnay.</title>
        <authorList>
            <person name="Roach M.J."/>
            <person name="Johnson D.L."/>
            <person name="Bohlmann J."/>
            <person name="van Vuuren H.J."/>
            <person name="Jones S.J."/>
            <person name="Pretorius I.S."/>
            <person name="Schmidt S.A."/>
            <person name="Borneman A.R."/>
        </authorList>
    </citation>
    <scope>NUCLEOTIDE SEQUENCE [LARGE SCALE GENOMIC DNA]</scope>
    <source>
        <strain evidence="2">cv. Chardonnay</strain>
        <tissue evidence="1">Leaf</tissue>
    </source>
</reference>
<protein>
    <submittedName>
        <fullName evidence="1">Uncharacterized protein</fullName>
    </submittedName>
</protein>
<dbReference type="Gene3D" id="3.50.50.60">
    <property type="entry name" value="FAD/NAD(P)-binding domain"/>
    <property type="match status" value="1"/>
</dbReference>
<dbReference type="PRINTS" id="PR00419">
    <property type="entry name" value="ADXRDTASE"/>
</dbReference>